<dbReference type="Gene3D" id="1.10.10.60">
    <property type="entry name" value="Homeodomain-like"/>
    <property type="match status" value="1"/>
</dbReference>
<keyword evidence="6" id="KW-1185">Reference proteome</keyword>
<dbReference type="GO" id="GO:0003700">
    <property type="term" value="F:DNA-binding transcription factor activity"/>
    <property type="evidence" value="ECO:0007669"/>
    <property type="project" value="InterPro"/>
</dbReference>
<protein>
    <submittedName>
        <fullName evidence="5">AraC family transcriptional regulator with amidase-like domain</fullName>
    </submittedName>
</protein>
<sequence length="327" mass="35196">MDTKSLIIVFVTLNGVQSLDLSGPMEVFAVANQHKQSGMPTYRLIVASPHGCSITTHAGLEIHGVCALRDLPTEIDTIIVTGGSEAAMREAAGENILLPWLQARSKDTRRIASVCIGALVLAAAGLLNGRRATTHWNSCALLQKLFPDVKLDADAIFTADGPIYTSAGVTAGIDLCLSLVETDVGPASSLAVARELVLYMRRAGGQSQYSTTLQNQSLAAPRLQQLLSDILANPVGDLRSATLAARVHMSERTFSRVFQQETGTTAGRFVDTARLEFAKNLLLTTDWPLARIADRSGYNSLDTLHRSFIKHLGTTPGFFRDRFGSST</sequence>
<dbReference type="CDD" id="cd03137">
    <property type="entry name" value="GATase1_AraC_1"/>
    <property type="match status" value="1"/>
</dbReference>
<proteinExistence type="predicted"/>
<accession>A0A318JW59</accession>
<dbReference type="Pfam" id="PF01965">
    <property type="entry name" value="DJ-1_PfpI"/>
    <property type="match status" value="1"/>
</dbReference>
<organism evidence="5 6">
    <name type="scientific">Undibacterium pigrum</name>
    <dbReference type="NCBI Taxonomy" id="401470"/>
    <lineage>
        <taxon>Bacteria</taxon>
        <taxon>Pseudomonadati</taxon>
        <taxon>Pseudomonadota</taxon>
        <taxon>Betaproteobacteria</taxon>
        <taxon>Burkholderiales</taxon>
        <taxon>Oxalobacteraceae</taxon>
        <taxon>Undibacterium</taxon>
    </lineage>
</organism>
<name>A0A318JW59_9BURK</name>
<dbReference type="InterPro" id="IPR018060">
    <property type="entry name" value="HTH_AraC"/>
</dbReference>
<dbReference type="OrthoDB" id="9794896at2"/>
<gene>
    <name evidence="5" type="ORF">DFR42_102167</name>
</gene>
<dbReference type="Pfam" id="PF12833">
    <property type="entry name" value="HTH_18"/>
    <property type="match status" value="1"/>
</dbReference>
<evidence type="ECO:0000313" key="5">
    <source>
        <dbReference type="EMBL" id="PXX44955.1"/>
    </source>
</evidence>
<dbReference type="Proteomes" id="UP000247792">
    <property type="component" value="Unassembled WGS sequence"/>
</dbReference>
<dbReference type="InterPro" id="IPR018062">
    <property type="entry name" value="HTH_AraC-typ_CS"/>
</dbReference>
<dbReference type="InterPro" id="IPR009057">
    <property type="entry name" value="Homeodomain-like_sf"/>
</dbReference>
<dbReference type="GO" id="GO:0043565">
    <property type="term" value="F:sequence-specific DNA binding"/>
    <property type="evidence" value="ECO:0007669"/>
    <property type="project" value="InterPro"/>
</dbReference>
<dbReference type="Gene3D" id="3.40.50.880">
    <property type="match status" value="1"/>
</dbReference>
<evidence type="ECO:0000256" key="2">
    <source>
        <dbReference type="ARBA" id="ARBA00023125"/>
    </source>
</evidence>
<dbReference type="InterPro" id="IPR029062">
    <property type="entry name" value="Class_I_gatase-like"/>
</dbReference>
<dbReference type="PANTHER" id="PTHR43130">
    <property type="entry name" value="ARAC-FAMILY TRANSCRIPTIONAL REGULATOR"/>
    <property type="match status" value="1"/>
</dbReference>
<dbReference type="InterPro" id="IPR052158">
    <property type="entry name" value="INH-QAR"/>
</dbReference>
<reference evidence="5 6" key="1">
    <citation type="submission" date="2018-05" db="EMBL/GenBank/DDBJ databases">
        <title>Genomic Encyclopedia of Type Strains, Phase IV (KMG-IV): sequencing the most valuable type-strain genomes for metagenomic binning, comparative biology and taxonomic classification.</title>
        <authorList>
            <person name="Goeker M."/>
        </authorList>
    </citation>
    <scope>NUCLEOTIDE SEQUENCE [LARGE SCALE GENOMIC DNA]</scope>
    <source>
        <strain evidence="5 6">DSM 19792</strain>
    </source>
</reference>
<keyword evidence="3" id="KW-0804">Transcription</keyword>
<dbReference type="EMBL" id="QJKB01000002">
    <property type="protein sequence ID" value="PXX44955.1"/>
    <property type="molecule type" value="Genomic_DNA"/>
</dbReference>
<dbReference type="InterPro" id="IPR002818">
    <property type="entry name" value="DJ-1/PfpI"/>
</dbReference>
<dbReference type="SUPFAM" id="SSF52317">
    <property type="entry name" value="Class I glutamine amidotransferase-like"/>
    <property type="match status" value="1"/>
</dbReference>
<dbReference type="SMART" id="SM00342">
    <property type="entry name" value="HTH_ARAC"/>
    <property type="match status" value="1"/>
</dbReference>
<dbReference type="PROSITE" id="PS01124">
    <property type="entry name" value="HTH_ARAC_FAMILY_2"/>
    <property type="match status" value="1"/>
</dbReference>
<dbReference type="PROSITE" id="PS00041">
    <property type="entry name" value="HTH_ARAC_FAMILY_1"/>
    <property type="match status" value="1"/>
</dbReference>
<feature type="domain" description="HTH araC/xylS-type" evidence="4">
    <location>
        <begin position="221"/>
        <end position="322"/>
    </location>
</feature>
<evidence type="ECO:0000256" key="1">
    <source>
        <dbReference type="ARBA" id="ARBA00023015"/>
    </source>
</evidence>
<dbReference type="PANTHER" id="PTHR43130:SF3">
    <property type="entry name" value="HTH-TYPE TRANSCRIPTIONAL REGULATOR RV1931C"/>
    <property type="match status" value="1"/>
</dbReference>
<dbReference type="AlphaFoldDB" id="A0A318JW59"/>
<keyword evidence="2" id="KW-0238">DNA-binding</keyword>
<dbReference type="RefSeq" id="WP_110254972.1">
    <property type="nucleotide sequence ID" value="NZ_QJKB01000002.1"/>
</dbReference>
<evidence type="ECO:0000313" key="6">
    <source>
        <dbReference type="Proteomes" id="UP000247792"/>
    </source>
</evidence>
<keyword evidence="1" id="KW-0805">Transcription regulation</keyword>
<dbReference type="SUPFAM" id="SSF46689">
    <property type="entry name" value="Homeodomain-like"/>
    <property type="match status" value="2"/>
</dbReference>
<comment type="caution">
    <text evidence="5">The sequence shown here is derived from an EMBL/GenBank/DDBJ whole genome shotgun (WGS) entry which is preliminary data.</text>
</comment>
<evidence type="ECO:0000259" key="4">
    <source>
        <dbReference type="PROSITE" id="PS01124"/>
    </source>
</evidence>
<evidence type="ECO:0000256" key="3">
    <source>
        <dbReference type="ARBA" id="ARBA00023163"/>
    </source>
</evidence>